<dbReference type="Proteomes" id="UP000239895">
    <property type="component" value="Unassembled WGS sequence"/>
</dbReference>
<feature type="compositionally biased region" description="Polar residues" evidence="1">
    <location>
        <begin position="1"/>
        <end position="10"/>
    </location>
</feature>
<protein>
    <submittedName>
        <fullName evidence="2">Uncharacterized protein</fullName>
    </submittedName>
</protein>
<gene>
    <name evidence="2" type="ORF">BCL65_11210</name>
</gene>
<evidence type="ECO:0000256" key="1">
    <source>
        <dbReference type="SAM" id="MobiDB-lite"/>
    </source>
</evidence>
<evidence type="ECO:0000313" key="2">
    <source>
        <dbReference type="EMBL" id="PRZ03698.1"/>
    </source>
</evidence>
<comment type="caution">
    <text evidence="2">The sequence shown here is derived from an EMBL/GenBank/DDBJ whole genome shotgun (WGS) entry which is preliminary data.</text>
</comment>
<keyword evidence="3" id="KW-1185">Reference proteome</keyword>
<evidence type="ECO:0000313" key="3">
    <source>
        <dbReference type="Proteomes" id="UP000239895"/>
    </source>
</evidence>
<name>A0ABX5ECT5_9MICO</name>
<accession>A0ABX5ECT5</accession>
<organism evidence="2 3">
    <name type="scientific">Isoptericola halotolerans</name>
    <dbReference type="NCBI Taxonomy" id="300560"/>
    <lineage>
        <taxon>Bacteria</taxon>
        <taxon>Bacillati</taxon>
        <taxon>Actinomycetota</taxon>
        <taxon>Actinomycetes</taxon>
        <taxon>Micrococcales</taxon>
        <taxon>Promicromonosporaceae</taxon>
        <taxon>Isoptericola</taxon>
    </lineage>
</organism>
<sequence length="33" mass="3514">MCTEVTATDTGRQHDGVAAEMSHLAGLVDDREP</sequence>
<dbReference type="EMBL" id="PVTX01000012">
    <property type="protein sequence ID" value="PRZ03698.1"/>
    <property type="molecule type" value="Genomic_DNA"/>
</dbReference>
<proteinExistence type="predicted"/>
<reference evidence="2 3" key="1">
    <citation type="submission" date="2018-03" db="EMBL/GenBank/DDBJ databases">
        <title>Comparative analysis of microorganisms from saline springs in Andes Mountain Range, Colombia.</title>
        <authorList>
            <person name="Rubin E."/>
        </authorList>
    </citation>
    <scope>NUCLEOTIDE SEQUENCE [LARGE SCALE GENOMIC DNA]</scope>
    <source>
        <strain evidence="2 3">CG 23</strain>
    </source>
</reference>
<feature type="region of interest" description="Disordered" evidence="1">
    <location>
        <begin position="1"/>
        <end position="33"/>
    </location>
</feature>